<reference evidence="2" key="1">
    <citation type="submission" date="2021-10" db="EMBL/GenBank/DDBJ databases">
        <authorList>
            <person name="Piombo E."/>
        </authorList>
    </citation>
    <scope>NUCLEOTIDE SEQUENCE</scope>
</reference>
<evidence type="ECO:0000256" key="1">
    <source>
        <dbReference type="SAM" id="MobiDB-lite"/>
    </source>
</evidence>
<comment type="caution">
    <text evidence="2">The sequence shown here is derived from an EMBL/GenBank/DDBJ whole genome shotgun (WGS) entry which is preliminary data.</text>
</comment>
<dbReference type="SUPFAM" id="SSF53067">
    <property type="entry name" value="Actin-like ATPase domain"/>
    <property type="match status" value="1"/>
</dbReference>
<gene>
    <name evidence="2" type="ORF">CRHIZ90672A_00002956</name>
</gene>
<dbReference type="EMBL" id="CABFNQ020000725">
    <property type="protein sequence ID" value="CAH0026854.1"/>
    <property type="molecule type" value="Genomic_DNA"/>
</dbReference>
<organism evidence="2 3">
    <name type="scientific">Clonostachys rhizophaga</name>
    <dbReference type="NCBI Taxonomy" id="160324"/>
    <lineage>
        <taxon>Eukaryota</taxon>
        <taxon>Fungi</taxon>
        <taxon>Dikarya</taxon>
        <taxon>Ascomycota</taxon>
        <taxon>Pezizomycotina</taxon>
        <taxon>Sordariomycetes</taxon>
        <taxon>Hypocreomycetidae</taxon>
        <taxon>Hypocreales</taxon>
        <taxon>Bionectriaceae</taxon>
        <taxon>Clonostachys</taxon>
    </lineage>
</organism>
<dbReference type="Proteomes" id="UP000696573">
    <property type="component" value="Unassembled WGS sequence"/>
</dbReference>
<feature type="region of interest" description="Disordered" evidence="1">
    <location>
        <begin position="100"/>
        <end position="119"/>
    </location>
</feature>
<dbReference type="AlphaFoldDB" id="A0A9N9VP40"/>
<accession>A0A9N9VP40</accession>
<sequence length="119" mass="13512">MSKPSDEIHGVIHEHAKRLVRIIDKIGDDEVESNERGKRPSKVIMTGGLAKISLFYSKVEKQLLRERVGSVYYRYGAVDTWNVVAIGAAVFRHQNIPVSRQMEEHEPQDHAMQNSVSKS</sequence>
<keyword evidence="3" id="KW-1185">Reference proteome</keyword>
<evidence type="ECO:0000313" key="2">
    <source>
        <dbReference type="EMBL" id="CAH0026854.1"/>
    </source>
</evidence>
<evidence type="ECO:0000313" key="3">
    <source>
        <dbReference type="Proteomes" id="UP000696573"/>
    </source>
</evidence>
<dbReference type="OrthoDB" id="5136208at2759"/>
<name>A0A9N9VP40_9HYPO</name>
<protein>
    <submittedName>
        <fullName evidence="2">Uncharacterized protein</fullName>
    </submittedName>
</protein>
<dbReference type="InterPro" id="IPR043129">
    <property type="entry name" value="ATPase_NBD"/>
</dbReference>
<proteinExistence type="predicted"/>